<accession>A0ABT6JXM3</accession>
<dbReference type="SUPFAM" id="SSF47473">
    <property type="entry name" value="EF-hand"/>
    <property type="match status" value="1"/>
</dbReference>
<dbReference type="Pfam" id="PF13202">
    <property type="entry name" value="EF-hand_5"/>
    <property type="match status" value="5"/>
</dbReference>
<sequence>MTHKTLFIALALSLATVGATAAEPAASAERGARPTLDTNGDGAIDRSEAAKFPRLAAKFDTLDRNADGRLDASERPQRKHRGHGKGRRGHGGFAHPERLDTDGDGRLSRAEVDAAKGGREGRPNKLAEQFAAIDANGDGFVVRSELRAWHAAQRPQHEAEMRKRFDERFAAADLNGDSRLSRVEVDEKMPRLAKRFAWMDDNRDGFLSRTELQPPQRR</sequence>
<feature type="domain" description="EF-hand" evidence="5">
    <location>
        <begin position="160"/>
        <end position="195"/>
    </location>
</feature>
<evidence type="ECO:0000256" key="4">
    <source>
        <dbReference type="SAM" id="SignalP"/>
    </source>
</evidence>
<feature type="region of interest" description="Disordered" evidence="3">
    <location>
        <begin position="23"/>
        <end position="50"/>
    </location>
</feature>
<reference evidence="6 7" key="1">
    <citation type="submission" date="2023-04" db="EMBL/GenBank/DDBJ databases">
        <title>Luteimonas sp. M1R5S59.</title>
        <authorList>
            <person name="Sun J.-Q."/>
        </authorList>
    </citation>
    <scope>NUCLEOTIDE SEQUENCE [LARGE SCALE GENOMIC DNA]</scope>
    <source>
        <strain evidence="6 7">M1R5S59</strain>
    </source>
</reference>
<dbReference type="Proteomes" id="UP001156873">
    <property type="component" value="Unassembled WGS sequence"/>
</dbReference>
<feature type="chain" id="PRO_5047491965" description="EF-hand domain-containing protein" evidence="4">
    <location>
        <begin position="22"/>
        <end position="218"/>
    </location>
</feature>
<evidence type="ECO:0000313" key="6">
    <source>
        <dbReference type="EMBL" id="MDH5834901.1"/>
    </source>
</evidence>
<dbReference type="InterPro" id="IPR011992">
    <property type="entry name" value="EF-hand-dom_pair"/>
</dbReference>
<gene>
    <name evidence="6" type="ORF">QFW81_13375</name>
</gene>
<dbReference type="InterPro" id="IPR002048">
    <property type="entry name" value="EF_hand_dom"/>
</dbReference>
<proteinExistence type="predicted"/>
<dbReference type="RefSeq" id="WP_280579408.1">
    <property type="nucleotide sequence ID" value="NZ_JARXRO010000018.1"/>
</dbReference>
<evidence type="ECO:0000313" key="7">
    <source>
        <dbReference type="Proteomes" id="UP001156873"/>
    </source>
</evidence>
<evidence type="ECO:0000259" key="5">
    <source>
        <dbReference type="PROSITE" id="PS50222"/>
    </source>
</evidence>
<dbReference type="Gene3D" id="1.10.238.10">
    <property type="entry name" value="EF-hand"/>
    <property type="match status" value="3"/>
</dbReference>
<protein>
    <recommendedName>
        <fullName evidence="5">EF-hand domain-containing protein</fullName>
    </recommendedName>
</protein>
<name>A0ABT6JXM3_9GAMM</name>
<feature type="compositionally biased region" description="Basic and acidic residues" evidence="3">
    <location>
        <begin position="95"/>
        <end position="107"/>
    </location>
</feature>
<keyword evidence="4" id="KW-0732">Signal</keyword>
<feature type="signal peptide" evidence="4">
    <location>
        <begin position="1"/>
        <end position="21"/>
    </location>
</feature>
<keyword evidence="7" id="KW-1185">Reference proteome</keyword>
<organism evidence="6 7">
    <name type="scientific">Luteimonas kalidii</name>
    <dbReference type="NCBI Taxonomy" id="3042025"/>
    <lineage>
        <taxon>Bacteria</taxon>
        <taxon>Pseudomonadati</taxon>
        <taxon>Pseudomonadota</taxon>
        <taxon>Gammaproteobacteria</taxon>
        <taxon>Lysobacterales</taxon>
        <taxon>Lysobacteraceae</taxon>
        <taxon>Luteimonas</taxon>
    </lineage>
</organism>
<dbReference type="PANTHER" id="PTHR10827">
    <property type="entry name" value="RETICULOCALBIN"/>
    <property type="match status" value="1"/>
</dbReference>
<dbReference type="EMBL" id="JARXRO010000018">
    <property type="protein sequence ID" value="MDH5834901.1"/>
    <property type="molecule type" value="Genomic_DNA"/>
</dbReference>
<keyword evidence="1" id="KW-0479">Metal-binding</keyword>
<feature type="region of interest" description="Disordered" evidence="3">
    <location>
        <begin position="63"/>
        <end position="107"/>
    </location>
</feature>
<keyword evidence="2" id="KW-0677">Repeat</keyword>
<evidence type="ECO:0000256" key="2">
    <source>
        <dbReference type="ARBA" id="ARBA00022737"/>
    </source>
</evidence>
<evidence type="ECO:0000256" key="1">
    <source>
        <dbReference type="ARBA" id="ARBA00022723"/>
    </source>
</evidence>
<comment type="caution">
    <text evidence="6">The sequence shown here is derived from an EMBL/GenBank/DDBJ whole genome shotgun (WGS) entry which is preliminary data.</text>
</comment>
<dbReference type="PANTHER" id="PTHR10827:SF98">
    <property type="entry name" value="45 KDA CALCIUM-BINDING PROTEIN"/>
    <property type="match status" value="1"/>
</dbReference>
<feature type="compositionally biased region" description="Basic residues" evidence="3">
    <location>
        <begin position="77"/>
        <end position="90"/>
    </location>
</feature>
<evidence type="ECO:0000256" key="3">
    <source>
        <dbReference type="SAM" id="MobiDB-lite"/>
    </source>
</evidence>
<feature type="compositionally biased region" description="Basic and acidic residues" evidence="3">
    <location>
        <begin position="63"/>
        <end position="76"/>
    </location>
</feature>
<dbReference type="PROSITE" id="PS50222">
    <property type="entry name" value="EF_HAND_2"/>
    <property type="match status" value="1"/>
</dbReference>